<protein>
    <submittedName>
        <fullName evidence="1">Uncharacterized protein</fullName>
    </submittedName>
</protein>
<sequence>MQIAATLLKTTHPDVASKLKKVANQIYIYLCDGQDGCLSDPGTLMIDFFDETIPLDNEWVPSSMVNMRHQQWGELAPDKIILRGKATPNTRGKQPFVMLNCMQTGGHGHDDVTNIIAWGVENQVALRLPGYDSNPDVLNNAFLLRPSWSPFLNYTQCKHASG</sequence>
<dbReference type="Proteomes" id="UP000274822">
    <property type="component" value="Unassembled WGS sequence"/>
</dbReference>
<gene>
    <name evidence="1" type="ORF">BC938DRAFT_483550</name>
</gene>
<evidence type="ECO:0000313" key="1">
    <source>
        <dbReference type="EMBL" id="RUS27237.1"/>
    </source>
</evidence>
<evidence type="ECO:0000313" key="2">
    <source>
        <dbReference type="Proteomes" id="UP000274822"/>
    </source>
</evidence>
<reference evidence="1 2" key="1">
    <citation type="journal article" date="2018" name="New Phytol.">
        <title>Phylogenomics of Endogonaceae and evolution of mycorrhizas within Mucoromycota.</title>
        <authorList>
            <person name="Chang Y."/>
            <person name="Desiro A."/>
            <person name="Na H."/>
            <person name="Sandor L."/>
            <person name="Lipzen A."/>
            <person name="Clum A."/>
            <person name="Barry K."/>
            <person name="Grigoriev I.V."/>
            <person name="Martin F.M."/>
            <person name="Stajich J.E."/>
            <person name="Smith M.E."/>
            <person name="Bonito G."/>
            <person name="Spatafora J.W."/>
        </authorList>
    </citation>
    <scope>NUCLEOTIDE SEQUENCE [LARGE SCALE GENOMIC DNA]</scope>
    <source>
        <strain evidence="1 2">AD002</strain>
    </source>
</reference>
<accession>A0A433QBS8</accession>
<dbReference type="EMBL" id="RBNJ01008801">
    <property type="protein sequence ID" value="RUS27237.1"/>
    <property type="molecule type" value="Genomic_DNA"/>
</dbReference>
<keyword evidence="2" id="KW-1185">Reference proteome</keyword>
<dbReference type="AlphaFoldDB" id="A0A433QBS8"/>
<comment type="caution">
    <text evidence="1">The sequence shown here is derived from an EMBL/GenBank/DDBJ whole genome shotgun (WGS) entry which is preliminary data.</text>
</comment>
<proteinExistence type="predicted"/>
<organism evidence="1 2">
    <name type="scientific">Jimgerdemannia flammicorona</name>
    <dbReference type="NCBI Taxonomy" id="994334"/>
    <lineage>
        <taxon>Eukaryota</taxon>
        <taxon>Fungi</taxon>
        <taxon>Fungi incertae sedis</taxon>
        <taxon>Mucoromycota</taxon>
        <taxon>Mucoromycotina</taxon>
        <taxon>Endogonomycetes</taxon>
        <taxon>Endogonales</taxon>
        <taxon>Endogonaceae</taxon>
        <taxon>Jimgerdemannia</taxon>
    </lineage>
</organism>
<name>A0A433QBS8_9FUNG</name>